<dbReference type="GO" id="GO:0015344">
    <property type="term" value="F:siderophore uptake transmembrane transporter activity"/>
    <property type="evidence" value="ECO:0007669"/>
    <property type="project" value="TreeGrafter"/>
</dbReference>
<evidence type="ECO:0000256" key="3">
    <source>
        <dbReference type="ARBA" id="ARBA00022692"/>
    </source>
</evidence>
<dbReference type="PANTHER" id="PTHR30069:SF29">
    <property type="entry name" value="HEMOGLOBIN AND HEMOGLOBIN-HAPTOGLOBIN-BINDING PROTEIN 1-RELATED"/>
    <property type="match status" value="1"/>
</dbReference>
<feature type="non-terminal residue" evidence="8">
    <location>
        <position position="292"/>
    </location>
</feature>
<dbReference type="InterPro" id="IPR039426">
    <property type="entry name" value="TonB-dep_rcpt-like"/>
</dbReference>
<evidence type="ECO:0000259" key="7">
    <source>
        <dbReference type="Pfam" id="PF07715"/>
    </source>
</evidence>
<dbReference type="EMBL" id="BARU01018516">
    <property type="protein sequence ID" value="GAH57381.1"/>
    <property type="molecule type" value="Genomic_DNA"/>
</dbReference>
<feature type="non-terminal residue" evidence="8">
    <location>
        <position position="1"/>
    </location>
</feature>
<name>X1GHI1_9ZZZZ</name>
<evidence type="ECO:0000256" key="2">
    <source>
        <dbReference type="ARBA" id="ARBA00022448"/>
    </source>
</evidence>
<dbReference type="Pfam" id="PF07715">
    <property type="entry name" value="Plug"/>
    <property type="match status" value="1"/>
</dbReference>
<dbReference type="InterPro" id="IPR012910">
    <property type="entry name" value="Plug_dom"/>
</dbReference>
<protein>
    <recommendedName>
        <fullName evidence="7">TonB-dependent receptor plug domain-containing protein</fullName>
    </recommendedName>
</protein>
<dbReference type="GO" id="GO:0044718">
    <property type="term" value="P:siderophore transmembrane transport"/>
    <property type="evidence" value="ECO:0007669"/>
    <property type="project" value="TreeGrafter"/>
</dbReference>
<gene>
    <name evidence="8" type="ORF">S03H2_30595</name>
</gene>
<keyword evidence="3" id="KW-0812">Transmembrane</keyword>
<reference evidence="8" key="1">
    <citation type="journal article" date="2014" name="Front. Microbiol.">
        <title>High frequency of phylogenetically diverse reductive dehalogenase-homologous genes in deep subseafloor sedimentary metagenomes.</title>
        <authorList>
            <person name="Kawai M."/>
            <person name="Futagami T."/>
            <person name="Toyoda A."/>
            <person name="Takaki Y."/>
            <person name="Nishi S."/>
            <person name="Hori S."/>
            <person name="Arai W."/>
            <person name="Tsubouchi T."/>
            <person name="Morono Y."/>
            <person name="Uchiyama I."/>
            <person name="Ito T."/>
            <person name="Fujiyama A."/>
            <person name="Inagaki F."/>
            <person name="Takami H."/>
        </authorList>
    </citation>
    <scope>NUCLEOTIDE SEQUENCE</scope>
    <source>
        <strain evidence="8">Expedition CK06-06</strain>
    </source>
</reference>
<dbReference type="GO" id="GO:0009279">
    <property type="term" value="C:cell outer membrane"/>
    <property type="evidence" value="ECO:0007669"/>
    <property type="project" value="UniProtKB-SubCell"/>
</dbReference>
<evidence type="ECO:0000313" key="8">
    <source>
        <dbReference type="EMBL" id="GAH57381.1"/>
    </source>
</evidence>
<dbReference type="InterPro" id="IPR036942">
    <property type="entry name" value="Beta-barrel_TonB_sf"/>
</dbReference>
<comment type="subcellular location">
    <subcellularLocation>
        <location evidence="1">Cell outer membrane</location>
        <topology evidence="1">Multi-pass membrane protein</topology>
    </subcellularLocation>
</comment>
<evidence type="ECO:0000256" key="1">
    <source>
        <dbReference type="ARBA" id="ARBA00004571"/>
    </source>
</evidence>
<dbReference type="SUPFAM" id="SSF56935">
    <property type="entry name" value="Porins"/>
    <property type="match status" value="1"/>
</dbReference>
<dbReference type="Gene3D" id="2.40.170.20">
    <property type="entry name" value="TonB-dependent receptor, beta-barrel domain"/>
    <property type="match status" value="1"/>
</dbReference>
<keyword evidence="6" id="KW-0998">Cell outer membrane</keyword>
<dbReference type="AlphaFoldDB" id="X1GHI1"/>
<keyword evidence="5" id="KW-0472">Membrane</keyword>
<feature type="domain" description="TonB-dependent receptor plug" evidence="7">
    <location>
        <begin position="6"/>
        <end position="41"/>
    </location>
</feature>
<evidence type="ECO:0000256" key="4">
    <source>
        <dbReference type="ARBA" id="ARBA00022729"/>
    </source>
</evidence>
<accession>X1GHI1</accession>
<evidence type="ECO:0000256" key="6">
    <source>
        <dbReference type="ARBA" id="ARBA00023237"/>
    </source>
</evidence>
<proteinExistence type="predicted"/>
<keyword evidence="2" id="KW-0813">Transport</keyword>
<organism evidence="8">
    <name type="scientific">marine sediment metagenome</name>
    <dbReference type="NCBI Taxonomy" id="412755"/>
    <lineage>
        <taxon>unclassified sequences</taxon>
        <taxon>metagenomes</taxon>
        <taxon>ecological metagenomes</taxon>
    </lineage>
</organism>
<sequence length="292" mass="33195">LVGRVGGNIDLSQINMENIDHVEIVQGPMSVQYGTSAIAGVINIITKKNNYFRNLLKGNVYTDNKGTYNFGLYGSVIRGNHTFTLSGNRNLFQGVDIDLNVDSTDTDGHDRYMEFKPKLVYNADAEYAYRKNDFQLKVKSQYMNSLLKNYSNYLQKVILAYDADYHTTRSTNSLTISDKLSESVSYNVIGAYTYFGRETDFITSDLFLLTKEVTKTANTIFNNIMTRGNITYAPQEKEYSFMGGWDINYDNGRGDRIEEGAEIGDYAFYISSQYNPGEKLSFQPGIRFIYNT</sequence>
<dbReference type="PANTHER" id="PTHR30069">
    <property type="entry name" value="TONB-DEPENDENT OUTER MEMBRANE RECEPTOR"/>
    <property type="match status" value="1"/>
</dbReference>
<evidence type="ECO:0000256" key="5">
    <source>
        <dbReference type="ARBA" id="ARBA00023136"/>
    </source>
</evidence>
<comment type="caution">
    <text evidence="8">The sequence shown here is derived from an EMBL/GenBank/DDBJ whole genome shotgun (WGS) entry which is preliminary data.</text>
</comment>
<keyword evidence="4" id="KW-0732">Signal</keyword>